<organism evidence="1 2">
    <name type="scientific">Desulfitobacterium hafniense (strain Y51)</name>
    <dbReference type="NCBI Taxonomy" id="138119"/>
    <lineage>
        <taxon>Bacteria</taxon>
        <taxon>Bacillati</taxon>
        <taxon>Bacillota</taxon>
        <taxon>Clostridia</taxon>
        <taxon>Eubacteriales</taxon>
        <taxon>Desulfitobacteriaceae</taxon>
        <taxon>Desulfitobacterium</taxon>
    </lineage>
</organism>
<dbReference type="STRING" id="138119.DSY4831"/>
<sequence>MTLLILPLSHGGIIHIIGCGSHDPNISLAHQLAAGSKKNILLNDGFHSGFNLALTHIRSGLIQADGKGFVPRRVKRHPENRFIHNGHLFTSSLINEQKSLIDQIKVLPEDGLDSQTLAQSEQGCRHVINILIRGVGFDIVQAFLPDNRCTGRGFPNLVSYHHCRTQWMRYDRHVPSSPFCDIDGIDGRENPSRLFSLWTC</sequence>
<keyword evidence="2" id="KW-1185">Reference proteome</keyword>
<accession>Q24MX2</accession>
<evidence type="ECO:0000313" key="2">
    <source>
        <dbReference type="Proteomes" id="UP000001946"/>
    </source>
</evidence>
<evidence type="ECO:0000313" key="1">
    <source>
        <dbReference type="EMBL" id="BAE86620.1"/>
    </source>
</evidence>
<dbReference type="KEGG" id="dsy:DSY4831"/>
<name>Q24MX2_DESHY</name>
<dbReference type="Proteomes" id="UP000001946">
    <property type="component" value="Chromosome"/>
</dbReference>
<dbReference type="EMBL" id="AP008230">
    <property type="protein sequence ID" value="BAE86620.1"/>
    <property type="molecule type" value="Genomic_DNA"/>
</dbReference>
<proteinExistence type="predicted"/>
<protein>
    <submittedName>
        <fullName evidence="1">Uncharacterized protein</fullName>
    </submittedName>
</protein>
<dbReference type="AlphaFoldDB" id="Q24MX2"/>
<gene>
    <name evidence="1" type="ordered locus">DSY4831</name>
</gene>
<reference evidence="1 2" key="1">
    <citation type="journal article" date="2006" name="J. Bacteriol.">
        <title>Complete genome sequence of the dehalorespiring bacterium Desulfitobacterium hafniense Y51 and comparison with Dehalococcoides ethenogenes 195.</title>
        <authorList>
            <person name="Nonaka H."/>
            <person name="Keresztes G."/>
            <person name="Shinoda Y."/>
            <person name="Ikenaga Y."/>
            <person name="Abe M."/>
            <person name="Naito K."/>
            <person name="Inatomi K."/>
            <person name="Furukawa K."/>
            <person name="Inui M."/>
            <person name="Yukawa H."/>
        </authorList>
    </citation>
    <scope>NUCLEOTIDE SEQUENCE [LARGE SCALE GENOMIC DNA]</scope>
    <source>
        <strain evidence="1 2">Y51</strain>
    </source>
</reference>
<dbReference type="HOGENOM" id="CLU_1364368_0_0_9"/>